<evidence type="ECO:0000313" key="1">
    <source>
        <dbReference type="EMBL" id="KAH7931107.1"/>
    </source>
</evidence>
<evidence type="ECO:0000313" key="2">
    <source>
        <dbReference type="Proteomes" id="UP000790709"/>
    </source>
</evidence>
<reference evidence="1" key="1">
    <citation type="journal article" date="2021" name="New Phytol.">
        <title>Evolutionary innovations through gain and loss of genes in the ectomycorrhizal Boletales.</title>
        <authorList>
            <person name="Wu G."/>
            <person name="Miyauchi S."/>
            <person name="Morin E."/>
            <person name="Kuo A."/>
            <person name="Drula E."/>
            <person name="Varga T."/>
            <person name="Kohler A."/>
            <person name="Feng B."/>
            <person name="Cao Y."/>
            <person name="Lipzen A."/>
            <person name="Daum C."/>
            <person name="Hundley H."/>
            <person name="Pangilinan J."/>
            <person name="Johnson J."/>
            <person name="Barry K."/>
            <person name="LaButti K."/>
            <person name="Ng V."/>
            <person name="Ahrendt S."/>
            <person name="Min B."/>
            <person name="Choi I.G."/>
            <person name="Park H."/>
            <person name="Plett J.M."/>
            <person name="Magnuson J."/>
            <person name="Spatafora J.W."/>
            <person name="Nagy L.G."/>
            <person name="Henrissat B."/>
            <person name="Grigoriev I.V."/>
            <person name="Yang Z.L."/>
            <person name="Xu J."/>
            <person name="Martin F.M."/>
        </authorList>
    </citation>
    <scope>NUCLEOTIDE SEQUENCE</scope>
    <source>
        <strain evidence="1">KUC20120723A-06</strain>
    </source>
</reference>
<comment type="caution">
    <text evidence="1">The sequence shown here is derived from an EMBL/GenBank/DDBJ whole genome shotgun (WGS) entry which is preliminary data.</text>
</comment>
<gene>
    <name evidence="1" type="ORF">BV22DRAFT_29899</name>
</gene>
<dbReference type="Proteomes" id="UP000790709">
    <property type="component" value="Unassembled WGS sequence"/>
</dbReference>
<organism evidence="1 2">
    <name type="scientific">Leucogyrophana mollusca</name>
    <dbReference type="NCBI Taxonomy" id="85980"/>
    <lineage>
        <taxon>Eukaryota</taxon>
        <taxon>Fungi</taxon>
        <taxon>Dikarya</taxon>
        <taxon>Basidiomycota</taxon>
        <taxon>Agaricomycotina</taxon>
        <taxon>Agaricomycetes</taxon>
        <taxon>Agaricomycetidae</taxon>
        <taxon>Boletales</taxon>
        <taxon>Boletales incertae sedis</taxon>
        <taxon>Leucogyrophana</taxon>
    </lineage>
</organism>
<sequence>MTGILDDVHSESLQTLLSSVRTLTSPPGCINIPAQDDSRFSHGSFHPPAMLSLSRGDVLEIQGPSSSGKTHLLYHMVMICITPPAYMSVGLGGLGLAATVFDTDSSFSVLRVRQLLHTRFSSLSPMASLDEISTLVDESLLRLHVFRPTSSLQLASSIVHLASYHNAHIPKEEIGLLAVDSISTFYWSDRFTTEQSHIVAPHGGQKREPAPNTPLQHVLTAIRKFRISHSPIVVMTNWGLNAVTRTPMSSDAPHFRQHLHPFPALSRIPDHSLAITDNSSPLPLTHHITLPSVSIPPFPCEISISEAQEQEEQHRGKAAENGGILAFVQTCGSSENCRFTFRIGSDNVSMQDPQPTS</sequence>
<protein>
    <submittedName>
        <fullName evidence="1">Uncharacterized protein</fullName>
    </submittedName>
</protein>
<keyword evidence="2" id="KW-1185">Reference proteome</keyword>
<name>A0ACB8BZX8_9AGAM</name>
<proteinExistence type="predicted"/>
<dbReference type="EMBL" id="MU266328">
    <property type="protein sequence ID" value="KAH7931107.1"/>
    <property type="molecule type" value="Genomic_DNA"/>
</dbReference>
<accession>A0ACB8BZX8</accession>